<evidence type="ECO:0000256" key="2">
    <source>
        <dbReference type="SAM" id="MobiDB-lite"/>
    </source>
</evidence>
<feature type="region of interest" description="Disordered" evidence="2">
    <location>
        <begin position="82"/>
        <end position="107"/>
    </location>
</feature>
<evidence type="ECO:0000313" key="4">
    <source>
        <dbReference type="Proteomes" id="UP000243217"/>
    </source>
</evidence>
<feature type="compositionally biased region" description="Basic and acidic residues" evidence="2">
    <location>
        <begin position="1"/>
        <end position="12"/>
    </location>
</feature>
<dbReference type="EMBL" id="JNBS01002479">
    <property type="protein sequence ID" value="OQR90887.1"/>
    <property type="molecule type" value="Genomic_DNA"/>
</dbReference>
<feature type="coiled-coil region" evidence="1">
    <location>
        <begin position="121"/>
        <end position="186"/>
    </location>
</feature>
<keyword evidence="4" id="KW-1185">Reference proteome</keyword>
<proteinExistence type="predicted"/>
<protein>
    <submittedName>
        <fullName evidence="3">Uncharacterized protein</fullName>
    </submittedName>
</protein>
<keyword evidence="1" id="KW-0175">Coiled coil</keyword>
<evidence type="ECO:0000313" key="3">
    <source>
        <dbReference type="EMBL" id="OQR90887.1"/>
    </source>
</evidence>
<dbReference type="OrthoDB" id="77260at2759"/>
<feature type="region of interest" description="Disordered" evidence="2">
    <location>
        <begin position="1"/>
        <end position="37"/>
    </location>
</feature>
<sequence length="422" mass="48588">MARYERSVEGRTKSTKKTVVGTGDIEGDSITSSVSKQTKPHLLKPGFLTDDVHCVTRPVSPTVIARGHRLRKRQFTMSLSPIPKRRHSTSDCPDDDMKTTTNPEDCPELTVMPNEAYNRLLKQYEAVTEALSDAHHELELKDAMIETLENTVNKLELDLKHSKSTVDEQLEQLNKQSIEIQQLQAKYQCESKLRTQILIEHTKLQGRWQDAHVKAMELDNVQTELREQEKRFQELIDREKRVSRIELKAAHAKINSLHQTILEMEYESVRQEQTKYDGGISTQSAQSRHIQQELQGLQRQRCVSQSKWLFEGSEEDHESEAVPPRTPRTRTQNYKEEKQVKPKKRDEVNYLFDIAEQLLIFSKDSHLNALTTLEMYEETMEKSTFESSSTGKATDSFDIAACVAIADEAEALLKEQYLFQLP</sequence>
<feature type="region of interest" description="Disordered" evidence="2">
    <location>
        <begin position="313"/>
        <end position="340"/>
    </location>
</feature>
<dbReference type="AlphaFoldDB" id="A0A1V9YZ02"/>
<evidence type="ECO:0000256" key="1">
    <source>
        <dbReference type="SAM" id="Coils"/>
    </source>
</evidence>
<comment type="caution">
    <text evidence="3">The sequence shown here is derived from an EMBL/GenBank/DDBJ whole genome shotgun (WGS) entry which is preliminary data.</text>
</comment>
<reference evidence="3 4" key="1">
    <citation type="journal article" date="2014" name="Genome Biol. Evol.">
        <title>The secreted proteins of Achlya hypogyna and Thraustotheca clavata identify the ancestral oomycete secretome and reveal gene acquisitions by horizontal gene transfer.</title>
        <authorList>
            <person name="Misner I."/>
            <person name="Blouin N."/>
            <person name="Leonard G."/>
            <person name="Richards T.A."/>
            <person name="Lane C.E."/>
        </authorList>
    </citation>
    <scope>NUCLEOTIDE SEQUENCE [LARGE SCALE GENOMIC DNA]</scope>
    <source>
        <strain evidence="3 4">ATCC 34112</strain>
    </source>
</reference>
<dbReference type="Proteomes" id="UP000243217">
    <property type="component" value="Unassembled WGS sequence"/>
</dbReference>
<accession>A0A1V9YZ02</accession>
<organism evidence="3 4">
    <name type="scientific">Thraustotheca clavata</name>
    <dbReference type="NCBI Taxonomy" id="74557"/>
    <lineage>
        <taxon>Eukaryota</taxon>
        <taxon>Sar</taxon>
        <taxon>Stramenopiles</taxon>
        <taxon>Oomycota</taxon>
        <taxon>Saprolegniomycetes</taxon>
        <taxon>Saprolegniales</taxon>
        <taxon>Achlyaceae</taxon>
        <taxon>Thraustotheca</taxon>
    </lineage>
</organism>
<gene>
    <name evidence="3" type="ORF">THRCLA_09168</name>
</gene>
<name>A0A1V9YZ02_9STRA</name>